<dbReference type="PANTHER" id="PTHR34296">
    <property type="entry name" value="TRANSCRIPTIONAL ACTIVATOR PROTEIN MED"/>
    <property type="match status" value="1"/>
</dbReference>
<proteinExistence type="predicted"/>
<dbReference type="GO" id="GO:0005886">
    <property type="term" value="C:plasma membrane"/>
    <property type="evidence" value="ECO:0007669"/>
    <property type="project" value="UniProtKB-SubCell"/>
</dbReference>
<comment type="subcellular location">
    <subcellularLocation>
        <location evidence="1">Cell membrane</location>
    </subcellularLocation>
</comment>
<evidence type="ECO:0000256" key="7">
    <source>
        <dbReference type="SAM" id="SignalP"/>
    </source>
</evidence>
<feature type="domain" description="ABC transporter substrate-binding protein PnrA-like" evidence="8">
    <location>
        <begin position="46"/>
        <end position="356"/>
    </location>
</feature>
<keyword evidence="4" id="KW-0472">Membrane</keyword>
<dbReference type="InterPro" id="IPR050957">
    <property type="entry name" value="BMP_lipoprotein"/>
</dbReference>
<evidence type="ECO:0000259" key="8">
    <source>
        <dbReference type="Pfam" id="PF02608"/>
    </source>
</evidence>
<dbReference type="RefSeq" id="WP_284231347.1">
    <property type="nucleotide sequence ID" value="NZ_BSUL01000001.1"/>
</dbReference>
<comment type="caution">
    <text evidence="9">The sequence shown here is derived from an EMBL/GenBank/DDBJ whole genome shotgun (WGS) entry which is preliminary data.</text>
</comment>
<feature type="coiled-coil region" evidence="6">
    <location>
        <begin position="328"/>
        <end position="355"/>
    </location>
</feature>
<evidence type="ECO:0000256" key="4">
    <source>
        <dbReference type="ARBA" id="ARBA00023136"/>
    </source>
</evidence>
<dbReference type="Gene3D" id="3.40.50.2300">
    <property type="match status" value="2"/>
</dbReference>
<dbReference type="Pfam" id="PF02608">
    <property type="entry name" value="Bmp"/>
    <property type="match status" value="1"/>
</dbReference>
<keyword evidence="3 7" id="KW-0732">Signal</keyword>
<gene>
    <name evidence="9" type="ORF">GCM10025874_13470</name>
</gene>
<dbReference type="Proteomes" id="UP001157160">
    <property type="component" value="Unassembled WGS sequence"/>
</dbReference>
<evidence type="ECO:0000256" key="5">
    <source>
        <dbReference type="ARBA" id="ARBA00023288"/>
    </source>
</evidence>
<keyword evidence="6" id="KW-0175">Coiled coil</keyword>
<feature type="signal peptide" evidence="7">
    <location>
        <begin position="1"/>
        <end position="24"/>
    </location>
</feature>
<feature type="chain" id="PRO_5041458404" evidence="7">
    <location>
        <begin position="25"/>
        <end position="364"/>
    </location>
</feature>
<dbReference type="CDD" id="cd06354">
    <property type="entry name" value="PBP1_PrnA-like"/>
    <property type="match status" value="1"/>
</dbReference>
<protein>
    <submittedName>
        <fullName evidence="9">BMP family ABC transporter substrate-binding protein</fullName>
    </submittedName>
</protein>
<dbReference type="InterPro" id="IPR003760">
    <property type="entry name" value="PnrA-like"/>
</dbReference>
<evidence type="ECO:0000313" key="9">
    <source>
        <dbReference type="EMBL" id="GMA28094.1"/>
    </source>
</evidence>
<accession>A0AA37X924</accession>
<keyword evidence="10" id="KW-1185">Reference proteome</keyword>
<evidence type="ECO:0000256" key="6">
    <source>
        <dbReference type="SAM" id="Coils"/>
    </source>
</evidence>
<evidence type="ECO:0000256" key="2">
    <source>
        <dbReference type="ARBA" id="ARBA00022475"/>
    </source>
</evidence>
<keyword evidence="5" id="KW-0449">Lipoprotein</keyword>
<organism evidence="9 10">
    <name type="scientific">Arenivirga flava</name>
    <dbReference type="NCBI Taxonomy" id="1930060"/>
    <lineage>
        <taxon>Bacteria</taxon>
        <taxon>Bacillati</taxon>
        <taxon>Actinomycetota</taxon>
        <taxon>Actinomycetes</taxon>
        <taxon>Micrococcales</taxon>
        <taxon>Microbacteriaceae</taxon>
        <taxon>Arenivirga</taxon>
    </lineage>
</organism>
<reference evidence="9 10" key="1">
    <citation type="journal article" date="2014" name="Int. J. Syst. Evol. Microbiol.">
        <title>Complete genome sequence of Corynebacterium casei LMG S-19264T (=DSM 44701T), isolated from a smear-ripened cheese.</title>
        <authorList>
            <consortium name="US DOE Joint Genome Institute (JGI-PGF)"/>
            <person name="Walter F."/>
            <person name="Albersmeier A."/>
            <person name="Kalinowski J."/>
            <person name="Ruckert C."/>
        </authorList>
    </citation>
    <scope>NUCLEOTIDE SEQUENCE [LARGE SCALE GENOMIC DNA]</scope>
    <source>
        <strain evidence="9 10">NBRC 112289</strain>
    </source>
</reference>
<evidence type="ECO:0000256" key="3">
    <source>
        <dbReference type="ARBA" id="ARBA00022729"/>
    </source>
</evidence>
<dbReference type="AlphaFoldDB" id="A0AA37X924"/>
<dbReference type="PANTHER" id="PTHR34296:SF2">
    <property type="entry name" value="ABC TRANSPORTER GUANOSINE-BINDING PROTEIN NUPN"/>
    <property type="match status" value="1"/>
</dbReference>
<keyword evidence="2" id="KW-1003">Cell membrane</keyword>
<evidence type="ECO:0000256" key="1">
    <source>
        <dbReference type="ARBA" id="ARBA00004236"/>
    </source>
</evidence>
<dbReference type="EMBL" id="BSUL01000001">
    <property type="protein sequence ID" value="GMA28094.1"/>
    <property type="molecule type" value="Genomic_DNA"/>
</dbReference>
<evidence type="ECO:0000313" key="10">
    <source>
        <dbReference type="Proteomes" id="UP001157160"/>
    </source>
</evidence>
<dbReference type="PROSITE" id="PS51257">
    <property type="entry name" value="PROKAR_LIPOPROTEIN"/>
    <property type="match status" value="1"/>
</dbReference>
<name>A0AA37X924_9MICO</name>
<sequence>MNTTTRKRALALAAFGAASALVLAGCAEAPEETTGNGGDDNSDFTACMVSDFGGFEDGSFNESAYAGLLQAEDELGITIRETESTSEDEYVPNVNALVGEDCGIIIGVGFALANAVRDSARENEDVNYAIIDSALSEDDFSPLALDNVKPVLYDTAQAAFLAGYLAAGVSETGVVGTFGGNPFPSVTIFMEGYAQGVEAYNEANGTDVQVLGTDSFVGNFEDISAGQTLSEQLIAQGADVIMPVAGPVGQGTGIAALASDGVRVVGVDTDWYTNPAHDEYKSLLLTSVEKSLQLTVFETIEAALNGEFDATTYVGTLENEGVTISDFHDQASSVSDELAAEVEALREQIESGELVITTEGTPTA</sequence>